<evidence type="ECO:0000256" key="2">
    <source>
        <dbReference type="ARBA" id="ARBA00022475"/>
    </source>
</evidence>
<comment type="subcellular location">
    <subcellularLocation>
        <location evidence="1">Cell membrane</location>
        <topology evidence="1">Multi-pass membrane protein</topology>
    </subcellularLocation>
</comment>
<evidence type="ECO:0000256" key="3">
    <source>
        <dbReference type="ARBA" id="ARBA00022692"/>
    </source>
</evidence>
<gene>
    <name evidence="7" type="ORF">Ga0061065_10797</name>
</gene>
<feature type="transmembrane region" description="Helical" evidence="6">
    <location>
        <begin position="38"/>
        <end position="62"/>
    </location>
</feature>
<reference evidence="8" key="1">
    <citation type="submission" date="2015-08" db="EMBL/GenBank/DDBJ databases">
        <authorList>
            <person name="Varghese N."/>
        </authorList>
    </citation>
    <scope>NUCLEOTIDE SEQUENCE [LARGE SCALE GENOMIC DNA]</scope>
    <source>
        <strain evidence="8">JCM 18476</strain>
    </source>
</reference>
<dbReference type="AlphaFoldDB" id="A0A0K6IN46"/>
<evidence type="ECO:0000256" key="5">
    <source>
        <dbReference type="ARBA" id="ARBA00023136"/>
    </source>
</evidence>
<keyword evidence="8" id="KW-1185">Reference proteome</keyword>
<keyword evidence="5 6" id="KW-0472">Membrane</keyword>
<feature type="transmembrane region" description="Helical" evidence="6">
    <location>
        <begin position="147"/>
        <end position="167"/>
    </location>
</feature>
<dbReference type="RefSeq" id="WP_055463469.1">
    <property type="nucleotide sequence ID" value="NZ_CYHG01000007.1"/>
</dbReference>
<dbReference type="PANTHER" id="PTHR30086">
    <property type="entry name" value="ARGININE EXPORTER PROTEIN ARGO"/>
    <property type="match status" value="1"/>
</dbReference>
<dbReference type="STRING" id="1137284.GCA_001418205_02393"/>
<dbReference type="InterPro" id="IPR001123">
    <property type="entry name" value="LeuE-type"/>
</dbReference>
<dbReference type="Proteomes" id="UP000182769">
    <property type="component" value="Unassembled WGS sequence"/>
</dbReference>
<keyword evidence="3 6" id="KW-0812">Transmembrane</keyword>
<sequence>MLTALLSGFTTGAGLIIAIGSQNAFVLRQGLMRHHIGAVVAITSLSDILLISCGVAGIGILVEAWPSLVQYLRWGGAAFLAFYGLQAAQRAWSGSGALHAAQQTSSASLKTVVLTCLAFTFLNPHVYLDTMVLLGSLSANYPGFGQIAFAIGACCASLVWFIALGYGARLLRPVFNSPLAWRILDASIAVFMLTLSALMLS</sequence>
<accession>A0A0K6IN46</accession>
<feature type="transmembrane region" description="Helical" evidence="6">
    <location>
        <begin position="179"/>
        <end position="200"/>
    </location>
</feature>
<evidence type="ECO:0000313" key="7">
    <source>
        <dbReference type="EMBL" id="CUB04524.1"/>
    </source>
</evidence>
<dbReference type="EMBL" id="CYHG01000007">
    <property type="protein sequence ID" value="CUB04524.1"/>
    <property type="molecule type" value="Genomic_DNA"/>
</dbReference>
<feature type="transmembrane region" description="Helical" evidence="6">
    <location>
        <begin position="6"/>
        <end position="26"/>
    </location>
</feature>
<organism evidence="7 8">
    <name type="scientific">Marinomonas fungiae</name>
    <dbReference type="NCBI Taxonomy" id="1137284"/>
    <lineage>
        <taxon>Bacteria</taxon>
        <taxon>Pseudomonadati</taxon>
        <taxon>Pseudomonadota</taxon>
        <taxon>Gammaproteobacteria</taxon>
        <taxon>Oceanospirillales</taxon>
        <taxon>Oceanospirillaceae</taxon>
        <taxon>Marinomonas</taxon>
    </lineage>
</organism>
<dbReference type="Pfam" id="PF01810">
    <property type="entry name" value="LysE"/>
    <property type="match status" value="1"/>
</dbReference>
<protein>
    <submittedName>
        <fullName evidence="7">Arginine exporter protein ArgO</fullName>
    </submittedName>
</protein>
<name>A0A0K6IN46_9GAMM</name>
<evidence type="ECO:0000256" key="4">
    <source>
        <dbReference type="ARBA" id="ARBA00022989"/>
    </source>
</evidence>
<keyword evidence="4 6" id="KW-1133">Transmembrane helix</keyword>
<proteinExistence type="predicted"/>
<evidence type="ECO:0000256" key="6">
    <source>
        <dbReference type="SAM" id="Phobius"/>
    </source>
</evidence>
<dbReference type="OrthoDB" id="5638726at2"/>
<dbReference type="GO" id="GO:0005886">
    <property type="term" value="C:plasma membrane"/>
    <property type="evidence" value="ECO:0007669"/>
    <property type="project" value="UniProtKB-SubCell"/>
</dbReference>
<dbReference type="PANTHER" id="PTHR30086:SF20">
    <property type="entry name" value="ARGININE EXPORTER PROTEIN ARGO-RELATED"/>
    <property type="match status" value="1"/>
</dbReference>
<feature type="transmembrane region" description="Helical" evidence="6">
    <location>
        <begin position="107"/>
        <end position="127"/>
    </location>
</feature>
<feature type="transmembrane region" description="Helical" evidence="6">
    <location>
        <begin position="68"/>
        <end position="86"/>
    </location>
</feature>
<dbReference type="GO" id="GO:0015171">
    <property type="term" value="F:amino acid transmembrane transporter activity"/>
    <property type="evidence" value="ECO:0007669"/>
    <property type="project" value="TreeGrafter"/>
</dbReference>
<evidence type="ECO:0000256" key="1">
    <source>
        <dbReference type="ARBA" id="ARBA00004651"/>
    </source>
</evidence>
<keyword evidence="2" id="KW-1003">Cell membrane</keyword>
<evidence type="ECO:0000313" key="8">
    <source>
        <dbReference type="Proteomes" id="UP000182769"/>
    </source>
</evidence>